<proteinExistence type="predicted"/>
<dbReference type="HOGENOM" id="CLU_3272620_0_0_6"/>
<sequence>MLGVQISHNATSCRSAGTSLRIPPCGSYRNAIKSSSNQGKL</sequence>
<organism evidence="1 2">
    <name type="scientific">Methylophaga frappieri (strain ATCC BAA-2434 / DSM 25690 / JAM7)</name>
    <dbReference type="NCBI Taxonomy" id="754477"/>
    <lineage>
        <taxon>Bacteria</taxon>
        <taxon>Pseudomonadati</taxon>
        <taxon>Pseudomonadota</taxon>
        <taxon>Gammaproteobacteria</taxon>
        <taxon>Thiotrichales</taxon>
        <taxon>Piscirickettsiaceae</taxon>
        <taxon>Methylophaga</taxon>
    </lineage>
</organism>
<dbReference type="AlphaFoldDB" id="I1YGR7"/>
<evidence type="ECO:0000313" key="1">
    <source>
        <dbReference type="EMBL" id="AFJ02110.1"/>
    </source>
</evidence>
<dbReference type="Proteomes" id="UP000009145">
    <property type="component" value="Chromosome"/>
</dbReference>
<accession>I1YGR7</accession>
<gene>
    <name evidence="1" type="ordered locus">Q7C_941</name>
</gene>
<evidence type="ECO:0000313" key="2">
    <source>
        <dbReference type="Proteomes" id="UP000009145"/>
    </source>
</evidence>
<dbReference type="EMBL" id="CP003380">
    <property type="protein sequence ID" value="AFJ02110.1"/>
    <property type="molecule type" value="Genomic_DNA"/>
</dbReference>
<protein>
    <submittedName>
        <fullName evidence="1">Uncharacterized protein</fullName>
    </submittedName>
</protein>
<reference evidence="1 2" key="1">
    <citation type="journal article" date="2012" name="J. Bacteriol.">
        <title>Complete genome sequences of Methylophaga sp. strain JAM1 and Methylophaga sp. strain JAM7.</title>
        <authorList>
            <person name="Villeneuve C."/>
            <person name="Martineau C."/>
            <person name="Mauffrey F."/>
            <person name="Villemur R."/>
        </authorList>
    </citation>
    <scope>NUCLEOTIDE SEQUENCE [LARGE SCALE GENOMIC DNA]</scope>
    <source>
        <strain evidence="1 2">JAM7</strain>
    </source>
</reference>
<dbReference type="KEGG" id="mec:Q7C_941"/>
<name>I1YGR7_METFJ</name>
<keyword evidence="2" id="KW-1185">Reference proteome</keyword>
<dbReference type="PATRIC" id="fig|754477.3.peg.931"/>